<accession>A0A011VZG0</accession>
<gene>
    <name evidence="1" type="ORF">RASY3_09550</name>
</gene>
<reference evidence="1 2" key="1">
    <citation type="submission" date="2013-06" db="EMBL/GenBank/DDBJ databases">
        <title>Rumen cellulosomics: divergent fiber-degrading strategies revealed by comparative genome-wide analysis of six Ruminococcal strains.</title>
        <authorList>
            <person name="Dassa B."/>
            <person name="Borovok I."/>
            <person name="Lamed R."/>
            <person name="Flint H."/>
            <person name="Yeoman C.J."/>
            <person name="White B."/>
            <person name="Bayer E.A."/>
        </authorList>
    </citation>
    <scope>NUCLEOTIDE SEQUENCE [LARGE SCALE GENOMIC DNA]</scope>
    <source>
        <strain evidence="1 2">SY3</strain>
    </source>
</reference>
<dbReference type="AlphaFoldDB" id="A0A011VZG0"/>
<protein>
    <recommendedName>
        <fullName evidence="3">Peptidase U32</fullName>
    </recommendedName>
</protein>
<name>A0A011VZG0_RUMAL</name>
<evidence type="ECO:0000313" key="1">
    <source>
        <dbReference type="EMBL" id="EXM39928.1"/>
    </source>
</evidence>
<proteinExistence type="predicted"/>
<dbReference type="RefSeq" id="WP_037287317.1">
    <property type="nucleotide sequence ID" value="NZ_JEOB01000002.1"/>
</dbReference>
<evidence type="ECO:0008006" key="3">
    <source>
        <dbReference type="Google" id="ProtNLM"/>
    </source>
</evidence>
<dbReference type="Proteomes" id="UP000021369">
    <property type="component" value="Unassembled WGS sequence"/>
</dbReference>
<dbReference type="PATRIC" id="fig|1341156.4.peg.1205"/>
<dbReference type="OrthoDB" id="9803063at2"/>
<dbReference type="EMBL" id="JEOB01000002">
    <property type="protein sequence ID" value="EXM39928.1"/>
    <property type="molecule type" value="Genomic_DNA"/>
</dbReference>
<comment type="caution">
    <text evidence="1">The sequence shown here is derived from an EMBL/GenBank/DDBJ whole genome shotgun (WGS) entry which is preliminary data.</text>
</comment>
<organism evidence="1 2">
    <name type="scientific">Ruminococcus albus SY3</name>
    <dbReference type="NCBI Taxonomy" id="1341156"/>
    <lineage>
        <taxon>Bacteria</taxon>
        <taxon>Bacillati</taxon>
        <taxon>Bacillota</taxon>
        <taxon>Clostridia</taxon>
        <taxon>Eubacteriales</taxon>
        <taxon>Oscillospiraceae</taxon>
        <taxon>Ruminococcus</taxon>
    </lineage>
</organism>
<sequence>MKNTEKNIAYFHLPGLFEFYDLYSVFLPLYREHRVYFYDRFEIASVYGAPADCIWGGGRVGAGECKAEDVLALMNEYGISSRLTFSNSLLRPEHLTDRKCNALCELFSQSKGIPNGVIIHSELLLEHIKNNYPDLYFVSSTTKVQTDFDEFLCETKRSEFKYIVPDFRLNKQYDKLAALPQVLKDKVEFLCNECCSFYCKDRKACYENVSRKNLGESCEEHICKAPGAEEGYRFSKAMKNPAFISTDDIINTYLPLGFSNFKIEGRGLGSAVILEFLLYYLTKPEYRIAVREEIYLDSMLDLF</sequence>
<keyword evidence="2" id="KW-1185">Reference proteome</keyword>
<evidence type="ECO:0000313" key="2">
    <source>
        <dbReference type="Proteomes" id="UP000021369"/>
    </source>
</evidence>